<feature type="domain" description="PilZ" evidence="1">
    <location>
        <begin position="23"/>
        <end position="110"/>
    </location>
</feature>
<protein>
    <submittedName>
        <fullName evidence="2">PilZ domain-containing protein</fullName>
    </submittedName>
</protein>
<accession>A0A7M2X386</accession>
<dbReference type="AlphaFoldDB" id="A0A7M2X386"/>
<sequence>MELTACLFEQVIRTLRADVGGREQRRFPRVGLRAKATIYPDRIGLTYLEPREVWVKDLSLQGIGLTSSASLPVGIVFEIRLAVRSGSLMRIRYTVIRTRSLGTVFSIGAELLELIDAVELPPLPGGGRAKPLATLAALTRAVGR</sequence>
<dbReference type="RefSeq" id="WP_206295515.1">
    <property type="nucleotide sequence ID" value="NZ_CP063458.1"/>
</dbReference>
<evidence type="ECO:0000313" key="3">
    <source>
        <dbReference type="Proteomes" id="UP000593765"/>
    </source>
</evidence>
<reference evidence="2 3" key="1">
    <citation type="submission" date="2020-10" db="EMBL/GenBank/DDBJ databases">
        <title>Wide distribution of Phycisphaera-like planctomycetes from WD2101 soil group in peatlands and genome analysis of the first cultivated representative.</title>
        <authorList>
            <person name="Dedysh S.N."/>
            <person name="Beletsky A.V."/>
            <person name="Ivanova A."/>
            <person name="Kulichevskaya I.S."/>
            <person name="Suzina N.E."/>
            <person name="Philippov D.A."/>
            <person name="Rakitin A.L."/>
            <person name="Mardanov A.V."/>
            <person name="Ravin N.V."/>
        </authorList>
    </citation>
    <scope>NUCLEOTIDE SEQUENCE [LARGE SCALE GENOMIC DNA]</scope>
    <source>
        <strain evidence="2 3">M1803</strain>
    </source>
</reference>
<organism evidence="2 3">
    <name type="scientific">Humisphaera borealis</name>
    <dbReference type="NCBI Taxonomy" id="2807512"/>
    <lineage>
        <taxon>Bacteria</taxon>
        <taxon>Pseudomonadati</taxon>
        <taxon>Planctomycetota</taxon>
        <taxon>Phycisphaerae</taxon>
        <taxon>Tepidisphaerales</taxon>
        <taxon>Tepidisphaeraceae</taxon>
        <taxon>Humisphaera</taxon>
    </lineage>
</organism>
<dbReference type="Proteomes" id="UP000593765">
    <property type="component" value="Chromosome"/>
</dbReference>
<dbReference type="EMBL" id="CP063458">
    <property type="protein sequence ID" value="QOV92183.1"/>
    <property type="molecule type" value="Genomic_DNA"/>
</dbReference>
<proteinExistence type="predicted"/>
<name>A0A7M2X386_9BACT</name>
<dbReference type="Pfam" id="PF07238">
    <property type="entry name" value="PilZ"/>
    <property type="match status" value="1"/>
</dbReference>
<keyword evidence="3" id="KW-1185">Reference proteome</keyword>
<dbReference type="GO" id="GO:0035438">
    <property type="term" value="F:cyclic-di-GMP binding"/>
    <property type="evidence" value="ECO:0007669"/>
    <property type="project" value="InterPro"/>
</dbReference>
<dbReference type="InterPro" id="IPR009875">
    <property type="entry name" value="PilZ_domain"/>
</dbReference>
<dbReference type="SUPFAM" id="SSF141371">
    <property type="entry name" value="PilZ domain-like"/>
    <property type="match status" value="1"/>
</dbReference>
<evidence type="ECO:0000313" key="2">
    <source>
        <dbReference type="EMBL" id="QOV92183.1"/>
    </source>
</evidence>
<evidence type="ECO:0000259" key="1">
    <source>
        <dbReference type="Pfam" id="PF07238"/>
    </source>
</evidence>
<gene>
    <name evidence="2" type="ORF">IPV69_12840</name>
</gene>
<dbReference type="KEGG" id="hbs:IPV69_12840"/>
<dbReference type="Gene3D" id="2.40.10.220">
    <property type="entry name" value="predicted glycosyltransferase like domains"/>
    <property type="match status" value="1"/>
</dbReference>